<dbReference type="EC" id="2.7.8.-" evidence="4"/>
<proteinExistence type="inferred from homology"/>
<keyword evidence="2" id="KW-0472">Membrane</keyword>
<name>A0ABV1KQS8_9BACL</name>
<gene>
    <name evidence="4" type="ORF">QJS35_08165</name>
</gene>
<evidence type="ECO:0000313" key="5">
    <source>
        <dbReference type="Proteomes" id="UP001493487"/>
    </source>
</evidence>
<dbReference type="EMBL" id="JASKHM010000004">
    <property type="protein sequence ID" value="MEQ4482367.1"/>
    <property type="molecule type" value="Genomic_DNA"/>
</dbReference>
<comment type="caution">
    <text evidence="4">The sequence shown here is derived from an EMBL/GenBank/DDBJ whole genome shotgun (WGS) entry which is preliminary data.</text>
</comment>
<dbReference type="Proteomes" id="UP001493487">
    <property type="component" value="Unassembled WGS sequence"/>
</dbReference>
<dbReference type="GO" id="GO:0016740">
    <property type="term" value="F:transferase activity"/>
    <property type="evidence" value="ECO:0007669"/>
    <property type="project" value="UniProtKB-KW"/>
</dbReference>
<dbReference type="PANTHER" id="PTHR30576:SF0">
    <property type="entry name" value="UNDECAPRENYL-PHOSPHATE N-ACETYLGALACTOSAMINYL 1-PHOSPHATE TRANSFERASE-RELATED"/>
    <property type="match status" value="1"/>
</dbReference>
<sequence length="205" mass="23313">MIVVQERKGYLIAKRLMDIIGTLMGIILFSLVMILVAILIKLEDPRGKVLFKQARIGKSGKSFQIYKFRSMSADAEEKLKELLPANEATGAIFKIRNDPRVTKLGKWIRRTSIDELPQIWNVLKGDMSLVGPRPPLPREVKEYSEFDKQRLLVTPGCTGLWQISGRGRLGFEEMLALDLKYIQKRSITTDIGIIVKTFGLLFKGY</sequence>
<evidence type="ECO:0000259" key="3">
    <source>
        <dbReference type="Pfam" id="PF02397"/>
    </source>
</evidence>
<evidence type="ECO:0000313" key="4">
    <source>
        <dbReference type="EMBL" id="MEQ4482367.1"/>
    </source>
</evidence>
<reference evidence="4 5" key="1">
    <citation type="journal article" date="2023" name="Genome Announc.">
        <title>Pan-Genome Analyses of the Genus Cohnella and Proposal of the Novel Species Cohnella silvisoli sp. nov., Isolated from Forest Soil.</title>
        <authorList>
            <person name="Wang C."/>
            <person name="Mao L."/>
            <person name="Bao G."/>
            <person name="Zhu H."/>
        </authorList>
    </citation>
    <scope>NUCLEOTIDE SEQUENCE [LARGE SCALE GENOMIC DNA]</scope>
    <source>
        <strain evidence="4 5">NL03-T5-1</strain>
    </source>
</reference>
<keyword evidence="5" id="KW-1185">Reference proteome</keyword>
<keyword evidence="2" id="KW-1133">Transmembrane helix</keyword>
<evidence type="ECO:0000256" key="1">
    <source>
        <dbReference type="ARBA" id="ARBA00006464"/>
    </source>
</evidence>
<evidence type="ECO:0000256" key="2">
    <source>
        <dbReference type="SAM" id="Phobius"/>
    </source>
</evidence>
<protein>
    <submittedName>
        <fullName evidence="4">Sugar transferase</fullName>
        <ecNumber evidence="4">2.7.8.-</ecNumber>
    </submittedName>
</protein>
<feature type="transmembrane region" description="Helical" evidence="2">
    <location>
        <begin position="20"/>
        <end position="40"/>
    </location>
</feature>
<feature type="domain" description="Bacterial sugar transferase" evidence="3">
    <location>
        <begin position="14"/>
        <end position="202"/>
    </location>
</feature>
<dbReference type="Pfam" id="PF02397">
    <property type="entry name" value="Bac_transf"/>
    <property type="match status" value="1"/>
</dbReference>
<comment type="similarity">
    <text evidence="1">Belongs to the bacterial sugar transferase family.</text>
</comment>
<organism evidence="4 5">
    <name type="scientific">Cohnella silvisoli</name>
    <dbReference type="NCBI Taxonomy" id="2873699"/>
    <lineage>
        <taxon>Bacteria</taxon>
        <taxon>Bacillati</taxon>
        <taxon>Bacillota</taxon>
        <taxon>Bacilli</taxon>
        <taxon>Bacillales</taxon>
        <taxon>Paenibacillaceae</taxon>
        <taxon>Cohnella</taxon>
    </lineage>
</organism>
<keyword evidence="4" id="KW-0808">Transferase</keyword>
<keyword evidence="2" id="KW-0812">Transmembrane</keyword>
<dbReference type="PANTHER" id="PTHR30576">
    <property type="entry name" value="COLANIC BIOSYNTHESIS UDP-GLUCOSE LIPID CARRIER TRANSFERASE"/>
    <property type="match status" value="1"/>
</dbReference>
<dbReference type="InterPro" id="IPR003362">
    <property type="entry name" value="Bact_transf"/>
</dbReference>
<accession>A0ABV1KQS8</accession>
<dbReference type="RefSeq" id="WP_232187660.1">
    <property type="nucleotide sequence ID" value="NZ_JAIOAP010000013.1"/>
</dbReference>